<evidence type="ECO:0000313" key="2">
    <source>
        <dbReference type="Proteomes" id="UP001054837"/>
    </source>
</evidence>
<name>A0AAV4X935_9ARAC</name>
<gene>
    <name evidence="1" type="ORF">CDAR_416791</name>
</gene>
<comment type="caution">
    <text evidence="1">The sequence shown here is derived from an EMBL/GenBank/DDBJ whole genome shotgun (WGS) entry which is preliminary data.</text>
</comment>
<dbReference type="EMBL" id="BPLQ01015712">
    <property type="protein sequence ID" value="GIY90289.1"/>
    <property type="molecule type" value="Genomic_DNA"/>
</dbReference>
<keyword evidence="2" id="KW-1185">Reference proteome</keyword>
<dbReference type="AlphaFoldDB" id="A0AAV4X935"/>
<reference evidence="1 2" key="1">
    <citation type="submission" date="2021-06" db="EMBL/GenBank/DDBJ databases">
        <title>Caerostris darwini draft genome.</title>
        <authorList>
            <person name="Kono N."/>
            <person name="Arakawa K."/>
        </authorList>
    </citation>
    <scope>NUCLEOTIDE SEQUENCE [LARGE SCALE GENOMIC DNA]</scope>
</reference>
<dbReference type="Proteomes" id="UP001054837">
    <property type="component" value="Unassembled WGS sequence"/>
</dbReference>
<organism evidence="1 2">
    <name type="scientific">Caerostris darwini</name>
    <dbReference type="NCBI Taxonomy" id="1538125"/>
    <lineage>
        <taxon>Eukaryota</taxon>
        <taxon>Metazoa</taxon>
        <taxon>Ecdysozoa</taxon>
        <taxon>Arthropoda</taxon>
        <taxon>Chelicerata</taxon>
        <taxon>Arachnida</taxon>
        <taxon>Araneae</taxon>
        <taxon>Araneomorphae</taxon>
        <taxon>Entelegynae</taxon>
        <taxon>Araneoidea</taxon>
        <taxon>Araneidae</taxon>
        <taxon>Caerostris</taxon>
    </lineage>
</organism>
<evidence type="ECO:0000313" key="1">
    <source>
        <dbReference type="EMBL" id="GIY90289.1"/>
    </source>
</evidence>
<protein>
    <submittedName>
        <fullName evidence="1">Uncharacterized protein</fullName>
    </submittedName>
</protein>
<sequence length="150" mass="16537">MLFVRQPFQTEKKKSIQACGASIGARSPLPGDARDAATVGTSAAFLTPMSSRTLTSATYAPVVSGPRERTHNHIRKVEGLPLLIAERFFGRAVLRVDRLRICDGSSQLEDISENKPSVSIGRNCVCSVRWQTFQWKNQSYLISSLKGNKL</sequence>
<proteinExistence type="predicted"/>
<accession>A0AAV4X935</accession>